<sequence>MNPVRYMLGVRLEKDYVYCYSPTLQFPLSPPHQPAILMGVFNCGREANRYLELYKEIIDATDVDYIIFKTYSPLNPDKLVAFNYLIYNAATQPIMNTLLDTLNNIYRTIQSQYPQIDATELGKPLTYGKIETESYDPSTVCIITCFLFGNMSKMVSDRANICVKVLTNHQLVEKLWEIIKYNKYPVLGKSQRMLTNKGENIGTRLYNACNKVLYTMYLIVKAYFF</sequence>
<dbReference type="EMBL" id="MZ311577">
    <property type="protein sequence ID" value="UBZ25509.1"/>
    <property type="molecule type" value="Genomic_DNA"/>
</dbReference>
<dbReference type="Proteomes" id="UP000831195">
    <property type="component" value="Segment"/>
</dbReference>
<name>A0AAE8Y214_9VIRU</name>
<protein>
    <submittedName>
        <fullName evidence="1">Uncharacterized protein</fullName>
    </submittedName>
</protein>
<evidence type="ECO:0000313" key="1">
    <source>
        <dbReference type="EMBL" id="UBZ25509.1"/>
    </source>
</evidence>
<keyword evidence="2" id="KW-1185">Reference proteome</keyword>
<organism evidence="1 2">
    <name type="scientific">Crangon crangon nudivirus</name>
    <dbReference type="NCBI Taxonomy" id="2880838"/>
    <lineage>
        <taxon>Viruses</taxon>
        <taxon>Viruses incertae sedis</taxon>
        <taxon>Naldaviricetes</taxon>
        <taxon>Lefavirales</taxon>
        <taxon>Nudiviridae</taxon>
        <taxon>Gammanudivirus</taxon>
        <taxon>Gammanudivirus cracrangonis</taxon>
    </lineage>
</organism>
<reference evidence="1" key="1">
    <citation type="journal article" date="2021" name="Viruses">
        <title>Identification and Full Characterisation of Two Novel Crustacean Infecting Members of the Family Nudiviridae Provides Support for Two Subfamilies.</title>
        <authorList>
            <person name="Bateman K.S."/>
            <person name="Kerr R."/>
            <person name="Stentiford G.D."/>
            <person name="Bean T.P."/>
            <person name="Hooper C."/>
            <person name="Van Eynde B."/>
            <person name="Delbare D."/>
            <person name="Bojko J."/>
            <person name="Christiaens O."/>
            <person name="Taning C.N.T."/>
            <person name="Smagghe G."/>
            <person name="van Oers M.M."/>
            <person name="van Aerle R."/>
        </authorList>
    </citation>
    <scope>NUCLEOTIDE SEQUENCE</scope>
    <source>
        <strain evidence="1">AN1</strain>
    </source>
</reference>
<accession>A0AAE8Y214</accession>
<gene>
    <name evidence="1" type="ORF">CcNV_025</name>
</gene>
<proteinExistence type="predicted"/>
<evidence type="ECO:0000313" key="2">
    <source>
        <dbReference type="Proteomes" id="UP000831195"/>
    </source>
</evidence>